<comment type="caution">
    <text evidence="6">The sequence shown here is derived from an EMBL/GenBank/DDBJ whole genome shotgun (WGS) entry which is preliminary data.</text>
</comment>
<dbReference type="InterPro" id="IPR041937">
    <property type="entry name" value="SPRE_EVH1"/>
</dbReference>
<dbReference type="PROSITE" id="PS50229">
    <property type="entry name" value="WH1"/>
    <property type="match status" value="1"/>
</dbReference>
<dbReference type="InterPro" id="IPR007875">
    <property type="entry name" value="Sprouty"/>
</dbReference>
<gene>
    <name evidence="6" type="ORF">NP493_44g05000</name>
</gene>
<dbReference type="Proteomes" id="UP001209878">
    <property type="component" value="Unassembled WGS sequence"/>
</dbReference>
<protein>
    <recommendedName>
        <fullName evidence="5">WH1 domain-containing protein</fullName>
    </recommendedName>
</protein>
<dbReference type="CDD" id="cd10574">
    <property type="entry name" value="EVH1_SPRED-like"/>
    <property type="match status" value="1"/>
</dbReference>
<dbReference type="InterPro" id="IPR000697">
    <property type="entry name" value="WH1/EVH1_dom"/>
</dbReference>
<dbReference type="Pfam" id="PF05210">
    <property type="entry name" value="Sprouty"/>
    <property type="match status" value="1"/>
</dbReference>
<keyword evidence="3" id="KW-0472">Membrane</keyword>
<keyword evidence="7" id="KW-1185">Reference proteome</keyword>
<evidence type="ECO:0000313" key="6">
    <source>
        <dbReference type="EMBL" id="KAK2191829.1"/>
    </source>
</evidence>
<dbReference type="Gene3D" id="2.30.29.30">
    <property type="entry name" value="Pleckstrin-homology domain (PH domain)/Phosphotyrosine-binding domain (PTB)"/>
    <property type="match status" value="1"/>
</dbReference>
<organism evidence="6 7">
    <name type="scientific">Ridgeia piscesae</name>
    <name type="common">Tubeworm</name>
    <dbReference type="NCBI Taxonomy" id="27915"/>
    <lineage>
        <taxon>Eukaryota</taxon>
        <taxon>Metazoa</taxon>
        <taxon>Spiralia</taxon>
        <taxon>Lophotrochozoa</taxon>
        <taxon>Annelida</taxon>
        <taxon>Polychaeta</taxon>
        <taxon>Sedentaria</taxon>
        <taxon>Canalipalpata</taxon>
        <taxon>Sabellida</taxon>
        <taxon>Siboglinidae</taxon>
        <taxon>Ridgeia</taxon>
    </lineage>
</organism>
<feature type="domain" description="WH1" evidence="5">
    <location>
        <begin position="1"/>
        <end position="102"/>
    </location>
</feature>
<evidence type="ECO:0000256" key="3">
    <source>
        <dbReference type="ARBA" id="ARBA00023136"/>
    </source>
</evidence>
<sequence>MTRDDSTGGWVPMGGGGMSKVGLHKLAGGDTDQLPEYLIYGQRMADQSVVLNCVLKKDVQYTKANPTFHHWKTEEKKFGLTFQSSADARAFDKGIKRAIDDLLEGSPDCNSREVSSIDAGEDEVFMTMNLPLRRKDSSSQSASTVSTTTSSPSPQSPALPPFCSNQLNNNSSGHGSHHYLHRVHYVTRPHAAGKPLVSPQLSSNSRSSTNNVTTITEDVWVKAKAGDLQMNPTSSSSTTDENLTLDYSYVQFAKEKPSEHDYSTLDTNAGKAPSSQTFCSSHQRRDSINSLKKHNLEVLSSQPPLPTKKKRKDRQPKDRRLLLDRRQRSRCMYCREMFVHDDNPRGACEDAPDRATRCIEKVSCVWCAETMLYHCMADVDGEYGHPCICDSSDDSNCKKWTALTILSFFVPCLWCYWPLTTCHRCGVVCGCCGGRHKAT</sequence>
<accession>A0AAD9UJI5</accession>
<evidence type="ECO:0000259" key="5">
    <source>
        <dbReference type="PROSITE" id="PS50229"/>
    </source>
</evidence>
<dbReference type="Pfam" id="PF00568">
    <property type="entry name" value="WH1"/>
    <property type="match status" value="1"/>
</dbReference>
<feature type="region of interest" description="Disordered" evidence="4">
    <location>
        <begin position="132"/>
        <end position="176"/>
    </location>
</feature>
<feature type="compositionally biased region" description="Polar residues" evidence="4">
    <location>
        <begin position="163"/>
        <end position="174"/>
    </location>
</feature>
<dbReference type="GO" id="GO:0019901">
    <property type="term" value="F:protein kinase binding"/>
    <property type="evidence" value="ECO:0007669"/>
    <property type="project" value="TreeGrafter"/>
</dbReference>
<dbReference type="EMBL" id="JAODUO010000044">
    <property type="protein sequence ID" value="KAK2191829.1"/>
    <property type="molecule type" value="Genomic_DNA"/>
</dbReference>
<evidence type="ECO:0000313" key="7">
    <source>
        <dbReference type="Proteomes" id="UP001209878"/>
    </source>
</evidence>
<dbReference type="GO" id="GO:0043409">
    <property type="term" value="P:negative regulation of MAPK cascade"/>
    <property type="evidence" value="ECO:0007669"/>
    <property type="project" value="TreeGrafter"/>
</dbReference>
<dbReference type="SMART" id="SM00461">
    <property type="entry name" value="WH1"/>
    <property type="match status" value="1"/>
</dbReference>
<feature type="compositionally biased region" description="Low complexity" evidence="4">
    <location>
        <begin position="138"/>
        <end position="153"/>
    </location>
</feature>
<reference evidence="6" key="1">
    <citation type="journal article" date="2023" name="Mol. Biol. Evol.">
        <title>Third-Generation Sequencing Reveals the Adaptive Role of the Epigenome in Three Deep-Sea Polychaetes.</title>
        <authorList>
            <person name="Perez M."/>
            <person name="Aroh O."/>
            <person name="Sun Y."/>
            <person name="Lan Y."/>
            <person name="Juniper S.K."/>
            <person name="Young C.R."/>
            <person name="Angers B."/>
            <person name="Qian P.Y."/>
        </authorList>
    </citation>
    <scope>NUCLEOTIDE SEQUENCE</scope>
    <source>
        <strain evidence="6">R07B-5</strain>
    </source>
</reference>
<dbReference type="PROSITE" id="PS51227">
    <property type="entry name" value="SPR"/>
    <property type="match status" value="1"/>
</dbReference>
<evidence type="ECO:0000256" key="1">
    <source>
        <dbReference type="ARBA" id="ARBA00004202"/>
    </source>
</evidence>
<comment type="subcellular location">
    <subcellularLocation>
        <location evidence="1">Cell membrane</location>
        <topology evidence="1">Peripheral membrane protein</topology>
    </subcellularLocation>
</comment>
<dbReference type="AlphaFoldDB" id="A0AAD9UJI5"/>
<evidence type="ECO:0000256" key="2">
    <source>
        <dbReference type="ARBA" id="ARBA00022475"/>
    </source>
</evidence>
<dbReference type="GO" id="GO:0005886">
    <property type="term" value="C:plasma membrane"/>
    <property type="evidence" value="ECO:0007669"/>
    <property type="project" value="UniProtKB-SubCell"/>
</dbReference>
<dbReference type="InterPro" id="IPR011993">
    <property type="entry name" value="PH-like_dom_sf"/>
</dbReference>
<evidence type="ECO:0000256" key="4">
    <source>
        <dbReference type="SAM" id="MobiDB-lite"/>
    </source>
</evidence>
<dbReference type="FunFam" id="2.30.29.30:FF:000052">
    <property type="entry name" value="Sprouty-related, EVH1 domain containing 2"/>
    <property type="match status" value="1"/>
</dbReference>
<keyword evidence="2" id="KW-1003">Cell membrane</keyword>
<name>A0AAD9UJI5_RIDPI</name>
<proteinExistence type="predicted"/>
<dbReference type="PANTHER" id="PTHR11202:SF3">
    <property type="entry name" value="SPROUTY-RELATED PROTEIN WITH EVH-1 DOMAIN, ISOFORM C"/>
    <property type="match status" value="1"/>
</dbReference>
<feature type="region of interest" description="Disordered" evidence="4">
    <location>
        <begin position="259"/>
        <end position="319"/>
    </location>
</feature>
<dbReference type="SUPFAM" id="SSF50729">
    <property type="entry name" value="PH domain-like"/>
    <property type="match status" value="1"/>
</dbReference>
<dbReference type="PANTHER" id="PTHR11202">
    <property type="entry name" value="SPROUTY-RELATED, EVH1 DOMAIN-CONTAINING PROTEIN FAMILY MEMBER"/>
    <property type="match status" value="1"/>
</dbReference>